<gene>
    <name evidence="2" type="ORF">F9817_03065</name>
</gene>
<organism evidence="2 3">
    <name type="scientific">Vibrio eleionomae</name>
    <dbReference type="NCBI Taxonomy" id="2653505"/>
    <lineage>
        <taxon>Bacteria</taxon>
        <taxon>Pseudomonadati</taxon>
        <taxon>Pseudomonadota</taxon>
        <taxon>Gammaproteobacteria</taxon>
        <taxon>Vibrionales</taxon>
        <taxon>Vibrionaceae</taxon>
        <taxon>Vibrio</taxon>
    </lineage>
</organism>
<reference evidence="2 3" key="1">
    <citation type="submission" date="2019-10" db="EMBL/GenBank/DDBJ databases">
        <title>Vibrio sp. nov. isolated from a shrimp pond.</title>
        <authorList>
            <person name="Gomez-Gil B."/>
            <person name="Enciso-Ibarra J."/>
            <person name="Enciso-Ibarra K."/>
            <person name="Bolan-Mejia C."/>
        </authorList>
    </citation>
    <scope>NUCLEOTIDE SEQUENCE [LARGE SCALE GENOMIC DNA]</scope>
    <source>
        <strain evidence="2 3">CAIM 722</strain>
    </source>
</reference>
<dbReference type="InterPro" id="IPR011250">
    <property type="entry name" value="OMP/PagP_B-barrel"/>
</dbReference>
<evidence type="ECO:0000313" key="2">
    <source>
        <dbReference type="EMBL" id="MZI92186.1"/>
    </source>
</evidence>
<keyword evidence="1" id="KW-0732">Signal</keyword>
<feature type="chain" id="PRO_5030862308" evidence="1">
    <location>
        <begin position="21"/>
        <end position="138"/>
    </location>
</feature>
<dbReference type="EMBL" id="WEKT01000003">
    <property type="protein sequence ID" value="MZI92186.1"/>
    <property type="molecule type" value="Genomic_DNA"/>
</dbReference>
<evidence type="ECO:0000256" key="1">
    <source>
        <dbReference type="SAM" id="SignalP"/>
    </source>
</evidence>
<protein>
    <submittedName>
        <fullName evidence="2">Uncharacterized protein</fullName>
    </submittedName>
</protein>
<dbReference type="Proteomes" id="UP000462621">
    <property type="component" value="Unassembled WGS sequence"/>
</dbReference>
<evidence type="ECO:0000313" key="3">
    <source>
        <dbReference type="Proteomes" id="UP000462621"/>
    </source>
</evidence>
<sequence length="138" mass="15113">MKKLAILSLSLLGASMSTYAAQESEPKLAVGMAIDQQLSAVLSIEDTYRFTLGNRGAAADYLFKRGRFDDPQIPVTWYVGAGGWTHWDHDDYGVRAPIGLNWAANKHIDVYGEVQPEVDLHSGPDLQLGAAVGVTYRF</sequence>
<accession>A0A7X4LHW9</accession>
<feature type="signal peptide" evidence="1">
    <location>
        <begin position="1"/>
        <end position="20"/>
    </location>
</feature>
<proteinExistence type="predicted"/>
<keyword evidence="3" id="KW-1185">Reference proteome</keyword>
<comment type="caution">
    <text evidence="2">The sequence shown here is derived from an EMBL/GenBank/DDBJ whole genome shotgun (WGS) entry which is preliminary data.</text>
</comment>
<name>A0A7X4LHW9_9VIBR</name>
<dbReference type="AlphaFoldDB" id="A0A7X4LHW9"/>
<dbReference type="SUPFAM" id="SSF56925">
    <property type="entry name" value="OMPA-like"/>
    <property type="match status" value="1"/>
</dbReference>
<dbReference type="RefSeq" id="WP_161153491.1">
    <property type="nucleotide sequence ID" value="NZ_WEKT01000003.1"/>
</dbReference>